<keyword evidence="3" id="KW-1185">Reference proteome</keyword>
<organism evidence="2 3">
    <name type="scientific">Phaseolus coccineus</name>
    <name type="common">Scarlet runner bean</name>
    <name type="synonym">Phaseolus multiflorus</name>
    <dbReference type="NCBI Taxonomy" id="3886"/>
    <lineage>
        <taxon>Eukaryota</taxon>
        <taxon>Viridiplantae</taxon>
        <taxon>Streptophyta</taxon>
        <taxon>Embryophyta</taxon>
        <taxon>Tracheophyta</taxon>
        <taxon>Spermatophyta</taxon>
        <taxon>Magnoliopsida</taxon>
        <taxon>eudicotyledons</taxon>
        <taxon>Gunneridae</taxon>
        <taxon>Pentapetalae</taxon>
        <taxon>rosids</taxon>
        <taxon>fabids</taxon>
        <taxon>Fabales</taxon>
        <taxon>Fabaceae</taxon>
        <taxon>Papilionoideae</taxon>
        <taxon>50 kb inversion clade</taxon>
        <taxon>NPAAA clade</taxon>
        <taxon>indigoferoid/millettioid clade</taxon>
        <taxon>Phaseoleae</taxon>
        <taxon>Phaseolus</taxon>
    </lineage>
</organism>
<evidence type="ECO:0000313" key="3">
    <source>
        <dbReference type="Proteomes" id="UP001374584"/>
    </source>
</evidence>
<dbReference type="AlphaFoldDB" id="A0AAN9QT37"/>
<dbReference type="EMBL" id="JAYMYR010000008">
    <property type="protein sequence ID" value="KAK7346907.1"/>
    <property type="molecule type" value="Genomic_DNA"/>
</dbReference>
<feature type="compositionally biased region" description="Basic and acidic residues" evidence="1">
    <location>
        <begin position="58"/>
        <end position="68"/>
    </location>
</feature>
<sequence length="94" mass="10642">MFLVQLDLMTFFKFLLWSVFQLDVMTFFKFLLWSEELKVVRHAIDSIATKASLDTSKRFGEAKKERSVSDTSDSSASTVVGKTKSTPSRSGKHS</sequence>
<feature type="compositionally biased region" description="Low complexity" evidence="1">
    <location>
        <begin position="69"/>
        <end position="80"/>
    </location>
</feature>
<comment type="caution">
    <text evidence="2">The sequence shown here is derived from an EMBL/GenBank/DDBJ whole genome shotgun (WGS) entry which is preliminary data.</text>
</comment>
<gene>
    <name evidence="2" type="ORF">VNO80_21431</name>
</gene>
<evidence type="ECO:0000313" key="2">
    <source>
        <dbReference type="EMBL" id="KAK7346907.1"/>
    </source>
</evidence>
<reference evidence="2 3" key="1">
    <citation type="submission" date="2024-01" db="EMBL/GenBank/DDBJ databases">
        <title>The genomes of 5 underutilized Papilionoideae crops provide insights into root nodulation and disease resistanc.</title>
        <authorList>
            <person name="Jiang F."/>
        </authorList>
    </citation>
    <scope>NUCLEOTIDE SEQUENCE [LARGE SCALE GENOMIC DNA]</scope>
    <source>
        <strain evidence="2">JINMINGXINNONG_FW02</strain>
        <tissue evidence="2">Leaves</tissue>
    </source>
</reference>
<accession>A0AAN9QT37</accession>
<feature type="compositionally biased region" description="Polar residues" evidence="1">
    <location>
        <begin position="83"/>
        <end position="94"/>
    </location>
</feature>
<dbReference type="Proteomes" id="UP001374584">
    <property type="component" value="Unassembled WGS sequence"/>
</dbReference>
<name>A0AAN9QT37_PHACN</name>
<feature type="region of interest" description="Disordered" evidence="1">
    <location>
        <begin position="58"/>
        <end position="94"/>
    </location>
</feature>
<evidence type="ECO:0000256" key="1">
    <source>
        <dbReference type="SAM" id="MobiDB-lite"/>
    </source>
</evidence>
<proteinExistence type="predicted"/>
<protein>
    <submittedName>
        <fullName evidence="2">Uncharacterized protein</fullName>
    </submittedName>
</protein>